<feature type="domain" description="Beta-lactamase-related" evidence="2">
    <location>
        <begin position="67"/>
        <end position="384"/>
    </location>
</feature>
<dbReference type="RefSeq" id="WP_086572248.1">
    <property type="nucleotide sequence ID" value="NZ_JAFMOF010000002.1"/>
</dbReference>
<evidence type="ECO:0000313" key="3">
    <source>
        <dbReference type="EMBL" id="MBO0653816.1"/>
    </source>
</evidence>
<evidence type="ECO:0000256" key="1">
    <source>
        <dbReference type="SAM" id="SignalP"/>
    </source>
</evidence>
<dbReference type="InterPro" id="IPR050491">
    <property type="entry name" value="AmpC-like"/>
</dbReference>
<dbReference type="InterPro" id="IPR012338">
    <property type="entry name" value="Beta-lactam/transpept-like"/>
</dbReference>
<sequence>MTHSCIRLRRGAVTTVAVGMLAGGAAAAAPTSVPVAVGTAAPPAPPPSAPAPGGDFRELTPAVVQQLDEAVQRVMREAGVPGVSVGLWTPDKGRYVRSFGVADKSSGQRMTPDLYTRIGSETKTFTVTALLKLVDQGVVGLDDPIGKYVEGVPNGDRITLRQLAGMRSGLFNYSEDEDFYKALTSDPRRPFTPRQLLDYSFKHPVLFSPGEKFSYCNTNLILLGLVIEKAGGAPLGEFIRKNVLAPAGLNDTLFPVGAEFPAPHARGYTDQTASGQVEDATDWNPSWGWAAGAMISDLQDLRTWAPTVATGVLPNGRTLISPATQKQRLTMESTALPGVGYGLGIFNVQGWIGHNGSLPGYESLTVYLPATRATLVVVLNTDIDHDGAEPSTLFGEAITKIVTPGHVFDLPAQPAAR</sequence>
<dbReference type="AlphaFoldDB" id="A0A939JM48"/>
<organism evidence="3 4">
    <name type="scientific">Streptomyces triculaminicus</name>
    <dbReference type="NCBI Taxonomy" id="2816232"/>
    <lineage>
        <taxon>Bacteria</taxon>
        <taxon>Bacillati</taxon>
        <taxon>Actinomycetota</taxon>
        <taxon>Actinomycetes</taxon>
        <taxon>Kitasatosporales</taxon>
        <taxon>Streptomycetaceae</taxon>
        <taxon>Streptomyces</taxon>
    </lineage>
</organism>
<feature type="chain" id="PRO_5037199129" evidence="1">
    <location>
        <begin position="29"/>
        <end position="417"/>
    </location>
</feature>
<reference evidence="3" key="1">
    <citation type="submission" date="2021-03" db="EMBL/GenBank/DDBJ databases">
        <title>Streptomyces strains.</title>
        <authorList>
            <person name="Lund M.B."/>
            <person name="Toerring T."/>
        </authorList>
    </citation>
    <scope>NUCLEOTIDE SEQUENCE</scope>
    <source>
        <strain evidence="3">JCM 4242</strain>
    </source>
</reference>
<comment type="caution">
    <text evidence="3">The sequence shown here is derived from an EMBL/GenBank/DDBJ whole genome shotgun (WGS) entry which is preliminary data.</text>
</comment>
<dbReference type="Proteomes" id="UP000664781">
    <property type="component" value="Unassembled WGS sequence"/>
</dbReference>
<dbReference type="PANTHER" id="PTHR46825">
    <property type="entry name" value="D-ALANYL-D-ALANINE-CARBOXYPEPTIDASE/ENDOPEPTIDASE AMPH"/>
    <property type="match status" value="1"/>
</dbReference>
<gene>
    <name evidence="3" type="ORF">J1792_13810</name>
</gene>
<dbReference type="SUPFAM" id="SSF56601">
    <property type="entry name" value="beta-lactamase/transpeptidase-like"/>
    <property type="match status" value="1"/>
</dbReference>
<keyword evidence="4" id="KW-1185">Reference proteome</keyword>
<evidence type="ECO:0000313" key="4">
    <source>
        <dbReference type="Proteomes" id="UP000664781"/>
    </source>
</evidence>
<dbReference type="PANTHER" id="PTHR46825:SF7">
    <property type="entry name" value="D-ALANYL-D-ALANINE CARBOXYPEPTIDASE"/>
    <property type="match status" value="1"/>
</dbReference>
<accession>A0A939JM48</accession>
<keyword evidence="1" id="KW-0732">Signal</keyword>
<proteinExistence type="predicted"/>
<protein>
    <submittedName>
        <fullName evidence="3">Beta-lactamase family protein</fullName>
    </submittedName>
</protein>
<dbReference type="Pfam" id="PF00144">
    <property type="entry name" value="Beta-lactamase"/>
    <property type="match status" value="1"/>
</dbReference>
<feature type="signal peptide" evidence="1">
    <location>
        <begin position="1"/>
        <end position="28"/>
    </location>
</feature>
<dbReference type="EMBL" id="JAFMOF010000002">
    <property type="protein sequence ID" value="MBO0653816.1"/>
    <property type="molecule type" value="Genomic_DNA"/>
</dbReference>
<dbReference type="Gene3D" id="3.40.710.10">
    <property type="entry name" value="DD-peptidase/beta-lactamase superfamily"/>
    <property type="match status" value="1"/>
</dbReference>
<evidence type="ECO:0000259" key="2">
    <source>
        <dbReference type="Pfam" id="PF00144"/>
    </source>
</evidence>
<dbReference type="InterPro" id="IPR001466">
    <property type="entry name" value="Beta-lactam-related"/>
</dbReference>
<name>A0A939JM48_9ACTN</name>